<dbReference type="PANTHER" id="PTHR24256">
    <property type="entry name" value="TRYPTASE-RELATED"/>
    <property type="match status" value="1"/>
</dbReference>
<dbReference type="EMBL" id="ABJB010328257">
    <property type="status" value="NOT_ANNOTATED_CDS"/>
    <property type="molecule type" value="Genomic_DNA"/>
</dbReference>
<reference evidence="5 7" key="1">
    <citation type="submission" date="2008-03" db="EMBL/GenBank/DDBJ databases">
        <title>Annotation of Ixodes scapularis.</title>
        <authorList>
            <consortium name="Ixodes scapularis Genome Project Consortium"/>
            <person name="Caler E."/>
            <person name="Hannick L.I."/>
            <person name="Bidwell S."/>
            <person name="Joardar V."/>
            <person name="Thiagarajan M."/>
            <person name="Amedeo P."/>
            <person name="Galinsky K.J."/>
            <person name="Schobel S."/>
            <person name="Inman J."/>
            <person name="Hostetler J."/>
            <person name="Miller J."/>
            <person name="Hammond M."/>
            <person name="Megy K."/>
            <person name="Lawson D."/>
            <person name="Kodira C."/>
            <person name="Sutton G."/>
            <person name="Meyer J."/>
            <person name="Hill C.A."/>
            <person name="Birren B."/>
            <person name="Nene V."/>
            <person name="Collins F."/>
            <person name="Alarcon-Chaidez F."/>
            <person name="Wikel S."/>
            <person name="Strausberg R."/>
        </authorList>
    </citation>
    <scope>NUCLEOTIDE SEQUENCE [LARGE SCALE GENOMIC DNA]</scope>
    <source>
        <strain evidence="7">Wikel</strain>
        <strain evidence="5">Wikel colony</strain>
    </source>
</reference>
<keyword evidence="5" id="KW-0645">Protease</keyword>
<evidence type="ECO:0000313" key="6">
    <source>
        <dbReference type="EnsemblMetazoa" id="ISCW015060-PA"/>
    </source>
</evidence>
<evidence type="ECO:0000256" key="2">
    <source>
        <dbReference type="ARBA" id="ARBA00024195"/>
    </source>
</evidence>
<organism>
    <name type="scientific">Ixodes scapularis</name>
    <name type="common">Black-legged tick</name>
    <name type="synonym">Deer tick</name>
    <dbReference type="NCBI Taxonomy" id="6945"/>
    <lineage>
        <taxon>Eukaryota</taxon>
        <taxon>Metazoa</taxon>
        <taxon>Ecdysozoa</taxon>
        <taxon>Arthropoda</taxon>
        <taxon>Chelicerata</taxon>
        <taxon>Arachnida</taxon>
        <taxon>Acari</taxon>
        <taxon>Parasitiformes</taxon>
        <taxon>Ixodida</taxon>
        <taxon>Ixodoidea</taxon>
        <taxon>Ixodidae</taxon>
        <taxon>Ixodinae</taxon>
        <taxon>Ixodes</taxon>
    </lineage>
</organism>
<dbReference type="InterPro" id="IPR001254">
    <property type="entry name" value="Trypsin_dom"/>
</dbReference>
<dbReference type="InterPro" id="IPR051487">
    <property type="entry name" value="Ser/Thr_Proteases_Immune/Dev"/>
</dbReference>
<dbReference type="InterPro" id="IPR009003">
    <property type="entry name" value="Peptidase_S1_PA"/>
</dbReference>
<keyword evidence="7" id="KW-1185">Reference proteome</keyword>
<evidence type="ECO:0000256" key="3">
    <source>
        <dbReference type="SAM" id="MobiDB-lite"/>
    </source>
</evidence>
<dbReference type="VEuPathDB" id="VectorBase:ISCW015060"/>
<accession>B7QL11</accession>
<dbReference type="EnsemblMetazoa" id="ISCW015060-RA">
    <property type="protein sequence ID" value="ISCW015060-PA"/>
    <property type="gene ID" value="ISCW015060"/>
</dbReference>
<evidence type="ECO:0000259" key="4">
    <source>
        <dbReference type="PROSITE" id="PS50240"/>
    </source>
</evidence>
<dbReference type="Pfam" id="PF00089">
    <property type="entry name" value="Trypsin"/>
    <property type="match status" value="1"/>
</dbReference>
<evidence type="ECO:0000313" key="5">
    <source>
        <dbReference type="EMBL" id="EEC19533.1"/>
    </source>
</evidence>
<dbReference type="EMBL" id="DS963012">
    <property type="protein sequence ID" value="EEC19533.1"/>
    <property type="molecule type" value="Genomic_DNA"/>
</dbReference>
<dbReference type="Proteomes" id="UP000001555">
    <property type="component" value="Unassembled WGS sequence"/>
</dbReference>
<evidence type="ECO:0000256" key="1">
    <source>
        <dbReference type="ARBA" id="ARBA00023157"/>
    </source>
</evidence>
<gene>
    <name evidence="5" type="ORF">IscW_ISCW015060</name>
</gene>
<comment type="similarity">
    <text evidence="2">Belongs to the peptidase S1 family. CLIP subfamily.</text>
</comment>
<feature type="domain" description="Peptidase S1" evidence="4">
    <location>
        <begin position="1"/>
        <end position="212"/>
    </location>
</feature>
<dbReference type="HOGENOM" id="CLU_1300921_0_0_1"/>
<sequence>MSPSTGSHLGHQCAGTLISGTWLVTAAHCVLHPTSGHAIPPRLWLACTGVRGPKRPSCVRVRKIAVHQRFHHANYTHDLALMNLARSLSAGPSSWAAAPTEICLPPAASGSKPPSGFEGRDCVVSGWGSSTPPRPLHTGGFRGSPAVHAGRRPVVPGRSGFLGRRVRPAPQAGHVRPGLFLPGLDPPGYGRCRWRSASRQCRCSPTHLHRRV</sequence>
<dbReference type="GO" id="GO:0004252">
    <property type="term" value="F:serine-type endopeptidase activity"/>
    <property type="evidence" value="ECO:0007669"/>
    <property type="project" value="UniProtKB-EC"/>
</dbReference>
<dbReference type="AlphaFoldDB" id="B7QL11"/>
<dbReference type="EMBL" id="ABJB010041677">
    <property type="status" value="NOT_ANNOTATED_CDS"/>
    <property type="molecule type" value="Genomic_DNA"/>
</dbReference>
<dbReference type="STRING" id="6945.B7QL11"/>
<dbReference type="EMBL" id="ABJB010830322">
    <property type="status" value="NOT_ANNOTATED_CDS"/>
    <property type="molecule type" value="Genomic_DNA"/>
</dbReference>
<dbReference type="GO" id="GO:0005886">
    <property type="term" value="C:plasma membrane"/>
    <property type="evidence" value="ECO:0000318"/>
    <property type="project" value="GO_Central"/>
</dbReference>
<keyword evidence="5" id="KW-0378">Hydrolase</keyword>
<dbReference type="PaxDb" id="6945-B7QL11"/>
<reference evidence="6" key="2">
    <citation type="submission" date="2020-05" db="UniProtKB">
        <authorList>
            <consortium name="EnsemblMetazoa"/>
        </authorList>
    </citation>
    <scope>IDENTIFICATION</scope>
    <source>
        <strain evidence="6">wikel</strain>
    </source>
</reference>
<dbReference type="InterPro" id="IPR018114">
    <property type="entry name" value="TRYPSIN_HIS"/>
</dbReference>
<dbReference type="EMBL" id="ABJB010320839">
    <property type="status" value="NOT_ANNOTATED_CDS"/>
    <property type="molecule type" value="Genomic_DNA"/>
</dbReference>
<dbReference type="EMBL" id="ABJB010244622">
    <property type="status" value="NOT_ANNOTATED_CDS"/>
    <property type="molecule type" value="Genomic_DNA"/>
</dbReference>
<dbReference type="PRINTS" id="PR00722">
    <property type="entry name" value="CHYMOTRYPSIN"/>
</dbReference>
<dbReference type="InterPro" id="IPR001314">
    <property type="entry name" value="Peptidase_S1A"/>
</dbReference>
<keyword evidence="1" id="KW-1015">Disulfide bond</keyword>
<dbReference type="EMBL" id="ABJB010396106">
    <property type="status" value="NOT_ANNOTATED_CDS"/>
    <property type="molecule type" value="Genomic_DNA"/>
</dbReference>
<dbReference type="PROSITE" id="PS50240">
    <property type="entry name" value="TRYPSIN_DOM"/>
    <property type="match status" value="1"/>
</dbReference>
<evidence type="ECO:0000313" key="7">
    <source>
        <dbReference type="Proteomes" id="UP000001555"/>
    </source>
</evidence>
<dbReference type="GO" id="GO:0006508">
    <property type="term" value="P:proteolysis"/>
    <property type="evidence" value="ECO:0007669"/>
    <property type="project" value="UniProtKB-KW"/>
</dbReference>
<dbReference type="EC" id="3.4.21.71" evidence="5"/>
<dbReference type="Gene3D" id="2.40.10.10">
    <property type="entry name" value="Trypsin-like serine proteases"/>
    <property type="match status" value="2"/>
</dbReference>
<name>B7QL11_IXOSC</name>
<dbReference type="VEuPathDB" id="VectorBase:ISCI015060"/>
<protein>
    <submittedName>
        <fullName evidence="5 6">Serine protease desc1, putative</fullName>
        <ecNumber evidence="5">3.4.21.71</ecNumber>
    </submittedName>
</protein>
<dbReference type="GO" id="GO:0008236">
    <property type="term" value="F:serine-type peptidase activity"/>
    <property type="evidence" value="ECO:0000318"/>
    <property type="project" value="GO_Central"/>
</dbReference>
<dbReference type="SUPFAM" id="SSF50494">
    <property type="entry name" value="Trypsin-like serine proteases"/>
    <property type="match status" value="1"/>
</dbReference>
<proteinExistence type="inferred from homology"/>
<dbReference type="EMBL" id="ABJB010321849">
    <property type="status" value="NOT_ANNOTATED_CDS"/>
    <property type="molecule type" value="Genomic_DNA"/>
</dbReference>
<dbReference type="InterPro" id="IPR043504">
    <property type="entry name" value="Peptidase_S1_PA_chymotrypsin"/>
</dbReference>
<dbReference type="PROSITE" id="PS00134">
    <property type="entry name" value="TRYPSIN_HIS"/>
    <property type="match status" value="1"/>
</dbReference>
<feature type="region of interest" description="Disordered" evidence="3">
    <location>
        <begin position="142"/>
        <end position="163"/>
    </location>
</feature>
<dbReference type="EMBL" id="ABJB010475418">
    <property type="status" value="NOT_ANNOTATED_CDS"/>
    <property type="molecule type" value="Genomic_DNA"/>
</dbReference>
<dbReference type="EMBL" id="ABJB010415896">
    <property type="status" value="NOT_ANNOTATED_CDS"/>
    <property type="molecule type" value="Genomic_DNA"/>
</dbReference>
<dbReference type="EMBL" id="ABJB010637879">
    <property type="status" value="NOT_ANNOTATED_CDS"/>
    <property type="molecule type" value="Genomic_DNA"/>
</dbReference>
<dbReference type="InParanoid" id="B7QL11"/>